<dbReference type="InterPro" id="IPR031338">
    <property type="entry name" value="KDPG/KHG_AS_2"/>
</dbReference>
<evidence type="ECO:0000313" key="6">
    <source>
        <dbReference type="EMBL" id="CUK25790.1"/>
    </source>
</evidence>
<dbReference type="STRING" id="1715691.TA5113_01813"/>
<keyword evidence="5" id="KW-0119">Carbohydrate metabolism</keyword>
<evidence type="ECO:0000256" key="5">
    <source>
        <dbReference type="ARBA" id="ARBA00023277"/>
    </source>
</evidence>
<evidence type="ECO:0000256" key="2">
    <source>
        <dbReference type="ARBA" id="ARBA00006906"/>
    </source>
</evidence>
<organism evidence="6 7">
    <name type="scientific">Cognatishimia activa</name>
    <dbReference type="NCBI Taxonomy" id="1715691"/>
    <lineage>
        <taxon>Bacteria</taxon>
        <taxon>Pseudomonadati</taxon>
        <taxon>Pseudomonadota</taxon>
        <taxon>Alphaproteobacteria</taxon>
        <taxon>Rhodobacterales</taxon>
        <taxon>Paracoccaceae</taxon>
        <taxon>Cognatishimia</taxon>
    </lineage>
</organism>
<comment type="subunit">
    <text evidence="3">Homotrimer.</text>
</comment>
<comment type="pathway">
    <text evidence="1">Carbohydrate acid metabolism.</text>
</comment>
<dbReference type="NCBIfam" id="NF006600">
    <property type="entry name" value="PRK09140.1"/>
    <property type="match status" value="1"/>
</dbReference>
<dbReference type="SUPFAM" id="SSF51569">
    <property type="entry name" value="Aldolase"/>
    <property type="match status" value="1"/>
</dbReference>
<dbReference type="EC" id="4.1.2.21" evidence="6"/>
<keyword evidence="4 6" id="KW-0456">Lyase</keyword>
<dbReference type="PANTHER" id="PTHR30246">
    <property type="entry name" value="2-KETO-3-DEOXY-6-PHOSPHOGLUCONATE ALDOLASE"/>
    <property type="match status" value="1"/>
</dbReference>
<evidence type="ECO:0000256" key="4">
    <source>
        <dbReference type="ARBA" id="ARBA00023239"/>
    </source>
</evidence>
<dbReference type="EMBL" id="CYUE01000014">
    <property type="protein sequence ID" value="CUK25790.1"/>
    <property type="molecule type" value="Genomic_DNA"/>
</dbReference>
<accession>A0A0P1IQQ5</accession>
<dbReference type="OrthoDB" id="7204076at2"/>
<keyword evidence="7" id="KW-1185">Reference proteome</keyword>
<proteinExistence type="inferred from homology"/>
<dbReference type="Pfam" id="PF01081">
    <property type="entry name" value="Aldolase"/>
    <property type="match status" value="1"/>
</dbReference>
<dbReference type="RefSeq" id="WP_058314768.1">
    <property type="nucleotide sequence ID" value="NZ_CYTO01000018.1"/>
</dbReference>
<gene>
    <name evidence="6" type="primary">dgoA_2</name>
    <name evidence="6" type="ORF">TA5114_01594</name>
</gene>
<evidence type="ECO:0000256" key="1">
    <source>
        <dbReference type="ARBA" id="ARBA00004761"/>
    </source>
</evidence>
<name>A0A0P1IQQ5_9RHOB</name>
<evidence type="ECO:0000313" key="7">
    <source>
        <dbReference type="Proteomes" id="UP000051184"/>
    </source>
</evidence>
<dbReference type="PANTHER" id="PTHR30246:SF1">
    <property type="entry name" value="2-DEHYDRO-3-DEOXY-6-PHOSPHOGALACTONATE ALDOLASE-RELATED"/>
    <property type="match status" value="1"/>
</dbReference>
<dbReference type="PROSITE" id="PS00160">
    <property type="entry name" value="ALDOLASE_KDPG_KHG_2"/>
    <property type="match status" value="1"/>
</dbReference>
<dbReference type="Gene3D" id="3.20.20.70">
    <property type="entry name" value="Aldolase class I"/>
    <property type="match status" value="1"/>
</dbReference>
<dbReference type="GO" id="GO:0008674">
    <property type="term" value="F:2-dehydro-3-deoxy-6-phosphogalactonate aldolase activity"/>
    <property type="evidence" value="ECO:0007669"/>
    <property type="project" value="UniProtKB-EC"/>
</dbReference>
<dbReference type="CDD" id="cd00452">
    <property type="entry name" value="KDPG_aldolase"/>
    <property type="match status" value="1"/>
</dbReference>
<dbReference type="InterPro" id="IPR013785">
    <property type="entry name" value="Aldolase_TIM"/>
</dbReference>
<reference evidence="7" key="1">
    <citation type="submission" date="2015-09" db="EMBL/GenBank/DDBJ databases">
        <authorList>
            <person name="Rodrigo-Torres Lidia"/>
            <person name="Arahal R.David."/>
        </authorList>
    </citation>
    <scope>NUCLEOTIDE SEQUENCE [LARGE SCALE GENOMIC DNA]</scope>
    <source>
        <strain evidence="7">CECT 5114</strain>
    </source>
</reference>
<comment type="similarity">
    <text evidence="2">Belongs to the KHG/KDPG aldolase family.</text>
</comment>
<evidence type="ECO:0000256" key="3">
    <source>
        <dbReference type="ARBA" id="ARBA00011233"/>
    </source>
</evidence>
<dbReference type="InterPro" id="IPR000887">
    <property type="entry name" value="Aldlse_KDPG_KHG"/>
</dbReference>
<dbReference type="AlphaFoldDB" id="A0A0P1IQQ5"/>
<dbReference type="Proteomes" id="UP000051184">
    <property type="component" value="Unassembled WGS sequence"/>
</dbReference>
<sequence>MSRAIVAILRGVSPEEVEGLGGALIEAGISRIEVPLNSPKAFQSIEQLARKYGNVAEIGAGTVLTEDDVERVSQAGGSLIVSPNANVSVIRRTKSLGLKSFPGVLSPTECFSALSAGADALKFFPASILGLNGFMALKAVLPKDTQTFAVGGVGEADFSSWISAGVTGFGIGTALFVPGLTQAEVEKRAHALVSAYDRSKSS</sequence>
<protein>
    <submittedName>
        <fullName evidence="6">2-dehydro-3-deoxy-6-phosphogalactonate aldolase</fullName>
        <ecNumber evidence="6">4.1.2.21</ecNumber>
    </submittedName>
</protein>